<dbReference type="SUPFAM" id="SSF50685">
    <property type="entry name" value="Barwin-like endoglucanases"/>
    <property type="match status" value="1"/>
</dbReference>
<evidence type="ECO:0000259" key="2">
    <source>
        <dbReference type="Pfam" id="PF03330"/>
    </source>
</evidence>
<reference evidence="3" key="1">
    <citation type="journal article" date="2020" name="Stud. Mycol.">
        <title>101 Dothideomycetes genomes: a test case for predicting lifestyles and emergence of pathogens.</title>
        <authorList>
            <person name="Haridas S."/>
            <person name="Albert R."/>
            <person name="Binder M."/>
            <person name="Bloem J."/>
            <person name="Labutti K."/>
            <person name="Salamov A."/>
            <person name="Andreopoulos B."/>
            <person name="Baker S."/>
            <person name="Barry K."/>
            <person name="Bills G."/>
            <person name="Bluhm B."/>
            <person name="Cannon C."/>
            <person name="Castanera R."/>
            <person name="Culley D."/>
            <person name="Daum C."/>
            <person name="Ezra D."/>
            <person name="Gonzalez J."/>
            <person name="Henrissat B."/>
            <person name="Kuo A."/>
            <person name="Liang C."/>
            <person name="Lipzen A."/>
            <person name="Lutzoni F."/>
            <person name="Magnuson J."/>
            <person name="Mondo S."/>
            <person name="Nolan M."/>
            <person name="Ohm R."/>
            <person name="Pangilinan J."/>
            <person name="Park H.-J."/>
            <person name="Ramirez L."/>
            <person name="Alfaro M."/>
            <person name="Sun H."/>
            <person name="Tritt A."/>
            <person name="Yoshinaga Y."/>
            <person name="Zwiers L.-H."/>
            <person name="Turgeon B."/>
            <person name="Goodwin S."/>
            <person name="Spatafora J."/>
            <person name="Crous P."/>
            <person name="Grigoriev I."/>
        </authorList>
    </citation>
    <scope>NUCLEOTIDE SEQUENCE</scope>
    <source>
        <strain evidence="3">CBS 121410</strain>
    </source>
</reference>
<dbReference type="CDD" id="cd22191">
    <property type="entry name" value="DPBB_RlpA_EXP_N-like"/>
    <property type="match status" value="1"/>
</dbReference>
<keyword evidence="4" id="KW-1185">Reference proteome</keyword>
<comment type="caution">
    <text evidence="3">The sequence shown here is derived from an EMBL/GenBank/DDBJ whole genome shotgun (WGS) entry which is preliminary data.</text>
</comment>
<dbReference type="AlphaFoldDB" id="A0A9P4I1P2"/>
<keyword evidence="1" id="KW-0732">Signal</keyword>
<dbReference type="InterPro" id="IPR036908">
    <property type="entry name" value="RlpA-like_sf"/>
</dbReference>
<dbReference type="PANTHER" id="PTHR31836:SF28">
    <property type="entry name" value="SRCR DOMAIN-CONTAINING PROTEIN-RELATED"/>
    <property type="match status" value="1"/>
</dbReference>
<evidence type="ECO:0000256" key="1">
    <source>
        <dbReference type="ARBA" id="ARBA00022729"/>
    </source>
</evidence>
<gene>
    <name evidence="3" type="ORF">K490DRAFT_16664</name>
</gene>
<feature type="domain" description="RlpA-like protein double-psi beta-barrel" evidence="2">
    <location>
        <begin position="30"/>
        <end position="102"/>
    </location>
</feature>
<dbReference type="InterPro" id="IPR051477">
    <property type="entry name" value="Expansin_CellWall"/>
</dbReference>
<dbReference type="Proteomes" id="UP000799776">
    <property type="component" value="Unassembled WGS sequence"/>
</dbReference>
<dbReference type="InterPro" id="IPR009009">
    <property type="entry name" value="RlpA-like_DPBB"/>
</dbReference>
<name>A0A9P4I1P2_9PEZI</name>
<feature type="non-terminal residue" evidence="3">
    <location>
        <position position="1"/>
    </location>
</feature>
<dbReference type="Gene3D" id="2.40.40.10">
    <property type="entry name" value="RlpA-like domain"/>
    <property type="match status" value="1"/>
</dbReference>
<dbReference type="OrthoDB" id="623670at2759"/>
<feature type="non-terminal residue" evidence="3">
    <location>
        <position position="106"/>
    </location>
</feature>
<evidence type="ECO:0000313" key="4">
    <source>
        <dbReference type="Proteomes" id="UP000799776"/>
    </source>
</evidence>
<protein>
    <recommendedName>
        <fullName evidence="2">RlpA-like protein double-psi beta-barrel domain-containing protein</fullName>
    </recommendedName>
</protein>
<sequence>GDLTYYGPGLGACGVTSDDNDNIVSVSHIIFDAAGTGSNPNANPLCGLKIRAKRFDEQVNGNRSIDLTVVDRCTGCQPTDLDTSPGAFDKLAARASGRVSVTWAWL</sequence>
<dbReference type="EMBL" id="ML978711">
    <property type="protein sequence ID" value="KAF2091919.1"/>
    <property type="molecule type" value="Genomic_DNA"/>
</dbReference>
<organism evidence="3 4">
    <name type="scientific">Saccharata proteae CBS 121410</name>
    <dbReference type="NCBI Taxonomy" id="1314787"/>
    <lineage>
        <taxon>Eukaryota</taxon>
        <taxon>Fungi</taxon>
        <taxon>Dikarya</taxon>
        <taxon>Ascomycota</taxon>
        <taxon>Pezizomycotina</taxon>
        <taxon>Dothideomycetes</taxon>
        <taxon>Dothideomycetes incertae sedis</taxon>
        <taxon>Botryosphaeriales</taxon>
        <taxon>Saccharataceae</taxon>
        <taxon>Saccharata</taxon>
    </lineage>
</organism>
<proteinExistence type="predicted"/>
<accession>A0A9P4I1P2</accession>
<dbReference type="PANTHER" id="PTHR31836">
    <property type="match status" value="1"/>
</dbReference>
<evidence type="ECO:0000313" key="3">
    <source>
        <dbReference type="EMBL" id="KAF2091919.1"/>
    </source>
</evidence>
<dbReference type="Pfam" id="PF03330">
    <property type="entry name" value="DPBB_1"/>
    <property type="match status" value="1"/>
</dbReference>